<evidence type="ECO:0000313" key="1">
    <source>
        <dbReference type="EMBL" id="KAK7346384.1"/>
    </source>
</evidence>
<dbReference type="EMBL" id="JAYMYR010000008">
    <property type="protein sequence ID" value="KAK7346384.1"/>
    <property type="molecule type" value="Genomic_DNA"/>
</dbReference>
<protein>
    <submittedName>
        <fullName evidence="1">Uncharacterized protein</fullName>
    </submittedName>
</protein>
<gene>
    <name evidence="1" type="ORF">VNO80_20902</name>
</gene>
<evidence type="ECO:0000313" key="2">
    <source>
        <dbReference type="Proteomes" id="UP001374584"/>
    </source>
</evidence>
<dbReference type="Proteomes" id="UP001374584">
    <property type="component" value="Unassembled WGS sequence"/>
</dbReference>
<dbReference type="AlphaFoldDB" id="A0AAN9QSS0"/>
<accession>A0AAN9QSS0</accession>
<sequence>MHASNSKKKSRNRCCREEGVAIWTVIAMERIHVSVRAKPLSQDDAKRSPWRIFGNSIAIPNLSKFDFGPELKEEHVPFRLFFSNFNLPHLSCYSIRVRT</sequence>
<reference evidence="1 2" key="1">
    <citation type="submission" date="2024-01" db="EMBL/GenBank/DDBJ databases">
        <title>The genomes of 5 underutilized Papilionoideae crops provide insights into root nodulation and disease resistanc.</title>
        <authorList>
            <person name="Jiang F."/>
        </authorList>
    </citation>
    <scope>NUCLEOTIDE SEQUENCE [LARGE SCALE GENOMIC DNA]</scope>
    <source>
        <strain evidence="1">JINMINGXINNONG_FW02</strain>
        <tissue evidence="1">Leaves</tissue>
    </source>
</reference>
<organism evidence="1 2">
    <name type="scientific">Phaseolus coccineus</name>
    <name type="common">Scarlet runner bean</name>
    <name type="synonym">Phaseolus multiflorus</name>
    <dbReference type="NCBI Taxonomy" id="3886"/>
    <lineage>
        <taxon>Eukaryota</taxon>
        <taxon>Viridiplantae</taxon>
        <taxon>Streptophyta</taxon>
        <taxon>Embryophyta</taxon>
        <taxon>Tracheophyta</taxon>
        <taxon>Spermatophyta</taxon>
        <taxon>Magnoliopsida</taxon>
        <taxon>eudicotyledons</taxon>
        <taxon>Gunneridae</taxon>
        <taxon>Pentapetalae</taxon>
        <taxon>rosids</taxon>
        <taxon>fabids</taxon>
        <taxon>Fabales</taxon>
        <taxon>Fabaceae</taxon>
        <taxon>Papilionoideae</taxon>
        <taxon>50 kb inversion clade</taxon>
        <taxon>NPAAA clade</taxon>
        <taxon>indigoferoid/millettioid clade</taxon>
        <taxon>Phaseoleae</taxon>
        <taxon>Phaseolus</taxon>
    </lineage>
</organism>
<name>A0AAN9QSS0_PHACN</name>
<proteinExistence type="predicted"/>
<keyword evidence="2" id="KW-1185">Reference proteome</keyword>
<comment type="caution">
    <text evidence="1">The sequence shown here is derived from an EMBL/GenBank/DDBJ whole genome shotgun (WGS) entry which is preliminary data.</text>
</comment>